<comment type="similarity">
    <text evidence="1 2">Belongs to the OprB family.</text>
</comment>
<protein>
    <submittedName>
        <fullName evidence="3">Carbohydrate porin</fullName>
    </submittedName>
</protein>
<evidence type="ECO:0000256" key="1">
    <source>
        <dbReference type="ARBA" id="ARBA00008769"/>
    </source>
</evidence>
<dbReference type="Pfam" id="PF04966">
    <property type="entry name" value="OprB"/>
    <property type="match status" value="1"/>
</dbReference>
<dbReference type="RefSeq" id="WP_253550557.1">
    <property type="nucleotide sequence ID" value="NZ_JAMYZR010000024.1"/>
</dbReference>
<evidence type="ECO:0000313" key="3">
    <source>
        <dbReference type="EMBL" id="MCP1246644.1"/>
    </source>
</evidence>
<accession>A0ABT1ETQ7</accession>
<keyword evidence="4" id="KW-1185">Reference proteome</keyword>
<dbReference type="Gene3D" id="2.40.160.180">
    <property type="entry name" value="Carbohydrate-selective porin OprB"/>
    <property type="match status" value="1"/>
</dbReference>
<dbReference type="InterPro" id="IPR038673">
    <property type="entry name" value="OprB_sf"/>
</dbReference>
<dbReference type="Proteomes" id="UP001523543">
    <property type="component" value="Unassembled WGS sequence"/>
</dbReference>
<dbReference type="InterPro" id="IPR052932">
    <property type="entry name" value="OprB_Porin"/>
</dbReference>
<evidence type="ECO:0000256" key="2">
    <source>
        <dbReference type="RuleBase" id="RU363072"/>
    </source>
</evidence>
<reference evidence="3 4" key="1">
    <citation type="submission" date="2022-06" db="EMBL/GenBank/DDBJ databases">
        <title>Acetobacer genomes from food samples.</title>
        <authorList>
            <person name="Sombolestani A."/>
        </authorList>
    </citation>
    <scope>NUCLEOTIDE SEQUENCE [LARGE SCALE GENOMIC DNA]</scope>
    <source>
        <strain evidence="3 4">R-83281</strain>
    </source>
</reference>
<dbReference type="EMBL" id="JAMYZR010000024">
    <property type="protein sequence ID" value="MCP1246644.1"/>
    <property type="molecule type" value="Genomic_DNA"/>
</dbReference>
<keyword evidence="2" id="KW-0732">Signal</keyword>
<dbReference type="InterPro" id="IPR007049">
    <property type="entry name" value="Carb-sel_porin_OprB"/>
</dbReference>
<evidence type="ECO:0000313" key="4">
    <source>
        <dbReference type="Proteomes" id="UP001523543"/>
    </source>
</evidence>
<dbReference type="PANTHER" id="PTHR37944">
    <property type="entry name" value="PORIN B"/>
    <property type="match status" value="1"/>
</dbReference>
<dbReference type="PANTHER" id="PTHR37944:SF1">
    <property type="entry name" value="PORIN B"/>
    <property type="match status" value="1"/>
</dbReference>
<comment type="caution">
    <text evidence="3">The sequence shown here is derived from an EMBL/GenBank/DDBJ whole genome shotgun (WGS) entry which is preliminary data.</text>
</comment>
<proteinExistence type="inferred from homology"/>
<sequence>MQRIIKILCVWCFVSGAWDLLPVIANANPQVTSDYVPPSPGKVPVSASDKPSIIIVTPRNSAAPGTNGTGRVDQKPPFFHPESGTDLGSHINMDGNFLTAPNTASSKILPSLPLTTIEPAPRQTEFFDALLARFKRNGFTFRAFLIDNFVSSVSGGIKPGTRLQNGLGVIESDIDLEKLMGWTGAQIHFGEDFFFLRNNNKHWSPQVGDNTLGYQPPHLFRGNYLSKLTLEQKLFHDKLDMEAGRANLSRYFLIPNCNQILTCFKDIWSQNAGISTFVYATWSGRIAYHMSKSWYVQAAATEVNNTIFFQNGWNWNTNTASGAAGIGEIAYQRGFDQTAYPSIYEFLGYYNSSAKTTSERVTTSSGSYWKAVQHTGGMSGIFFSGQQYIWRKDHGTTRNPHSMALGIYGGAGTDFQSYAPIKAEAYLGAFVQAPFKSHPLDTYGIQLHWTKLGPLQTRFLADANKASGGDGRPPSAAHLVADIHARVSLLPNVALEPSVQYAINPNTYYAPMTAKHPRDIVEVGATLFIYLDKIMGFPP</sequence>
<name>A0ABT1ETQ7_9PROT</name>
<gene>
    <name evidence="3" type="ORF">NKW54_11930</name>
</gene>
<organism evidence="3 4">
    <name type="scientific">Acetobacter cerevisiae</name>
    <dbReference type="NCBI Taxonomy" id="178900"/>
    <lineage>
        <taxon>Bacteria</taxon>
        <taxon>Pseudomonadati</taxon>
        <taxon>Pseudomonadota</taxon>
        <taxon>Alphaproteobacteria</taxon>
        <taxon>Acetobacterales</taxon>
        <taxon>Acetobacteraceae</taxon>
        <taxon>Acetobacter</taxon>
    </lineage>
</organism>
<feature type="chain" id="PRO_5045003687" evidence="2">
    <location>
        <begin position="28"/>
        <end position="539"/>
    </location>
</feature>
<feature type="signal peptide" evidence="2">
    <location>
        <begin position="1"/>
        <end position="27"/>
    </location>
</feature>